<dbReference type="STRING" id="1391654.AKJ09_10415"/>
<dbReference type="InterPro" id="IPR003607">
    <property type="entry name" value="HD/PDEase_dom"/>
</dbReference>
<name>A0A0K1QDM7_9BACT</name>
<evidence type="ECO:0000256" key="6">
    <source>
        <dbReference type="ARBA" id="ARBA00022741"/>
    </source>
</evidence>
<dbReference type="Gene3D" id="3.30.460.10">
    <property type="entry name" value="Beta Polymerase, domain 2"/>
    <property type="match status" value="1"/>
</dbReference>
<protein>
    <submittedName>
        <fullName evidence="11">tRNA nucleotidyltransferase</fullName>
    </submittedName>
</protein>
<evidence type="ECO:0000256" key="9">
    <source>
        <dbReference type="RuleBase" id="RU003953"/>
    </source>
</evidence>
<dbReference type="OrthoDB" id="9805698at2"/>
<dbReference type="GO" id="GO:0008033">
    <property type="term" value="P:tRNA processing"/>
    <property type="evidence" value="ECO:0007669"/>
    <property type="project" value="UniProtKB-KW"/>
</dbReference>
<dbReference type="PROSITE" id="PS51831">
    <property type="entry name" value="HD"/>
    <property type="match status" value="1"/>
</dbReference>
<keyword evidence="12" id="KW-1185">Reference proteome</keyword>
<dbReference type="Pfam" id="PF13735">
    <property type="entry name" value="tRNA_NucTran2_2"/>
    <property type="match status" value="1"/>
</dbReference>
<dbReference type="InterPro" id="IPR006674">
    <property type="entry name" value="HD_domain"/>
</dbReference>
<evidence type="ECO:0000256" key="5">
    <source>
        <dbReference type="ARBA" id="ARBA00022723"/>
    </source>
</evidence>
<keyword evidence="4" id="KW-0548">Nucleotidyltransferase</keyword>
<keyword evidence="7" id="KW-0460">Magnesium</keyword>
<keyword evidence="5" id="KW-0479">Metal-binding</keyword>
<dbReference type="PATRIC" id="fig|1391654.3.peg.10556"/>
<dbReference type="Pfam" id="PF01966">
    <property type="entry name" value="HD"/>
    <property type="match status" value="1"/>
</dbReference>
<dbReference type="GO" id="GO:0000166">
    <property type="term" value="F:nucleotide binding"/>
    <property type="evidence" value="ECO:0007669"/>
    <property type="project" value="UniProtKB-KW"/>
</dbReference>
<dbReference type="NCBIfam" id="TIGR00277">
    <property type="entry name" value="HDIG"/>
    <property type="match status" value="1"/>
</dbReference>
<comment type="similarity">
    <text evidence="9">Belongs to the tRNA nucleotidyltransferase/poly(A) polymerase family.</text>
</comment>
<dbReference type="SUPFAM" id="SSF81891">
    <property type="entry name" value="Poly A polymerase C-terminal region-like"/>
    <property type="match status" value="1"/>
</dbReference>
<evidence type="ECO:0000259" key="10">
    <source>
        <dbReference type="PROSITE" id="PS51831"/>
    </source>
</evidence>
<reference evidence="11 12" key="1">
    <citation type="submission" date="2015-08" db="EMBL/GenBank/DDBJ databases">
        <authorList>
            <person name="Babu N.S."/>
            <person name="Beckwith C.J."/>
            <person name="Beseler K.G."/>
            <person name="Brison A."/>
            <person name="Carone J.V."/>
            <person name="Caskin T.P."/>
            <person name="Diamond M."/>
            <person name="Durham M.E."/>
            <person name="Foxe J.M."/>
            <person name="Go M."/>
            <person name="Henderson B.A."/>
            <person name="Jones I.B."/>
            <person name="McGettigan J.A."/>
            <person name="Micheletti S.J."/>
            <person name="Nasrallah M.E."/>
            <person name="Ortiz D."/>
            <person name="Piller C.R."/>
            <person name="Privatt S.R."/>
            <person name="Schneider S.L."/>
            <person name="Sharp S."/>
            <person name="Smith T.C."/>
            <person name="Stanton J.D."/>
            <person name="Ullery H.E."/>
            <person name="Wilson R.J."/>
            <person name="Serrano M.G."/>
            <person name="Buck G."/>
            <person name="Lee V."/>
            <person name="Wang Y."/>
            <person name="Carvalho R."/>
            <person name="Voegtly L."/>
            <person name="Shi R."/>
            <person name="Duckworth R."/>
            <person name="Johnson A."/>
            <person name="Loviza R."/>
            <person name="Walstead R."/>
            <person name="Shah Z."/>
            <person name="Kiflezghi M."/>
            <person name="Wade K."/>
            <person name="Ball S.L."/>
            <person name="Bradley K.W."/>
            <person name="Asai D.J."/>
            <person name="Bowman C.A."/>
            <person name="Russell D.A."/>
            <person name="Pope W.H."/>
            <person name="Jacobs-Sera D."/>
            <person name="Hendrix R.W."/>
            <person name="Hatfull G.F."/>
        </authorList>
    </citation>
    <scope>NUCLEOTIDE SEQUENCE [LARGE SCALE GENOMIC DNA]</scope>
    <source>
        <strain evidence="11 12">DSM 27648</strain>
    </source>
</reference>
<dbReference type="CDD" id="cd00077">
    <property type="entry name" value="HDc"/>
    <property type="match status" value="1"/>
</dbReference>
<evidence type="ECO:0000256" key="7">
    <source>
        <dbReference type="ARBA" id="ARBA00022842"/>
    </source>
</evidence>
<keyword evidence="3" id="KW-0819">tRNA processing</keyword>
<dbReference type="Proteomes" id="UP000064967">
    <property type="component" value="Chromosome"/>
</dbReference>
<dbReference type="InterPro" id="IPR043519">
    <property type="entry name" value="NT_sf"/>
</dbReference>
<comment type="cofactor">
    <cofactor evidence="1">
        <name>Mg(2+)</name>
        <dbReference type="ChEBI" id="CHEBI:18420"/>
    </cofactor>
</comment>
<accession>A0A0K1QDM7</accession>
<dbReference type="RefSeq" id="WP_146654473.1">
    <property type="nucleotide sequence ID" value="NZ_CP012333.1"/>
</dbReference>
<dbReference type="InterPro" id="IPR050264">
    <property type="entry name" value="Bact_CCA-adding_enz_type3_sf"/>
</dbReference>
<dbReference type="InterPro" id="IPR032810">
    <property type="entry name" value="CCA-adding_enz_C"/>
</dbReference>
<evidence type="ECO:0000256" key="2">
    <source>
        <dbReference type="ARBA" id="ARBA00022679"/>
    </source>
</evidence>
<dbReference type="InterPro" id="IPR002646">
    <property type="entry name" value="PolA_pol_head_dom"/>
</dbReference>
<keyword evidence="6" id="KW-0547">Nucleotide-binding</keyword>
<dbReference type="InterPro" id="IPR006675">
    <property type="entry name" value="HDIG_dom"/>
</dbReference>
<gene>
    <name evidence="11" type="ORF">AKJ09_10415</name>
</gene>
<dbReference type="GO" id="GO:0046872">
    <property type="term" value="F:metal ion binding"/>
    <property type="evidence" value="ECO:0007669"/>
    <property type="project" value="UniProtKB-KW"/>
</dbReference>
<dbReference type="Pfam" id="PF12627">
    <property type="entry name" value="PolyA_pol_RNAbd"/>
    <property type="match status" value="1"/>
</dbReference>
<dbReference type="SUPFAM" id="SSF81301">
    <property type="entry name" value="Nucleotidyltransferase"/>
    <property type="match status" value="1"/>
</dbReference>
<evidence type="ECO:0000256" key="4">
    <source>
        <dbReference type="ARBA" id="ARBA00022695"/>
    </source>
</evidence>
<dbReference type="AlphaFoldDB" id="A0A0K1QDM7"/>
<evidence type="ECO:0000256" key="1">
    <source>
        <dbReference type="ARBA" id="ARBA00001946"/>
    </source>
</evidence>
<dbReference type="InterPro" id="IPR032828">
    <property type="entry name" value="PolyA_RNA-bd"/>
</dbReference>
<proteinExistence type="inferred from homology"/>
<organism evidence="11 12">
    <name type="scientific">Labilithrix luteola</name>
    <dbReference type="NCBI Taxonomy" id="1391654"/>
    <lineage>
        <taxon>Bacteria</taxon>
        <taxon>Pseudomonadati</taxon>
        <taxon>Myxococcota</taxon>
        <taxon>Polyangia</taxon>
        <taxon>Polyangiales</taxon>
        <taxon>Labilitrichaceae</taxon>
        <taxon>Labilithrix</taxon>
    </lineage>
</organism>
<evidence type="ECO:0000256" key="8">
    <source>
        <dbReference type="ARBA" id="ARBA00022884"/>
    </source>
</evidence>
<dbReference type="PANTHER" id="PTHR46173">
    <property type="entry name" value="CCA TRNA NUCLEOTIDYLTRANSFERASE 1, MITOCHONDRIAL"/>
    <property type="match status" value="1"/>
</dbReference>
<keyword evidence="8 9" id="KW-0694">RNA-binding</keyword>
<dbReference type="Gene3D" id="1.10.3090.10">
    <property type="entry name" value="cca-adding enzyme, domain 2"/>
    <property type="match status" value="1"/>
</dbReference>
<sequence length="459" mass="51237">MSLQTRQFDLAHVPQDVFGICDKLAAAGKRAWIVGGCVRDSLLGKAVADWDVATDALPNELMKIFPRAIPTGLQHGTVTLVVRGHHYEITTLRGETTYSDGRRPDAVHFVDDIAADLARRDFTINAIAVDPRTGTVIDPFGGQTDLDAKIVRAVGIARERFSEDGLRVLRAARFSATLEFELDPDTFAAIEPTLDTYRKVSAERVRDEWVKTMKAKKPSRAFEVMRKSGILAVTCPELLEGVDVEQNKWHSLDVWNHGMACMDACVGDPILRISALLHDVGKPRTRAFSEKTQDYTFYDHDKVGAEIAFPIANRLRFSNDERDRIVSLVRNHLFHYDNWSDAAVRRWIKRVGKERVEDLYALNEADLRGKGPIFKETDLAALQLLRGHVEKVLAEGAALSTRDLAVDGNDLMKELGLERGRIIGDTLNALLEIVIGDPAANERGVLLQQAREIVQKLRS</sequence>
<dbReference type="PANTHER" id="PTHR46173:SF1">
    <property type="entry name" value="CCA TRNA NUCLEOTIDYLTRANSFERASE 1, MITOCHONDRIAL"/>
    <property type="match status" value="1"/>
</dbReference>
<dbReference type="GO" id="GO:0000049">
    <property type="term" value="F:tRNA binding"/>
    <property type="evidence" value="ECO:0007669"/>
    <property type="project" value="TreeGrafter"/>
</dbReference>
<dbReference type="Gene3D" id="1.10.246.80">
    <property type="match status" value="1"/>
</dbReference>
<dbReference type="GO" id="GO:0016779">
    <property type="term" value="F:nucleotidyltransferase activity"/>
    <property type="evidence" value="ECO:0007669"/>
    <property type="project" value="UniProtKB-KW"/>
</dbReference>
<evidence type="ECO:0000313" key="12">
    <source>
        <dbReference type="Proteomes" id="UP000064967"/>
    </source>
</evidence>
<dbReference type="EMBL" id="CP012333">
    <property type="protein sequence ID" value="AKV03752.1"/>
    <property type="molecule type" value="Genomic_DNA"/>
</dbReference>
<feature type="domain" description="HD" evidence="10">
    <location>
        <begin position="247"/>
        <end position="382"/>
    </location>
</feature>
<dbReference type="KEGG" id="llu:AKJ09_10415"/>
<evidence type="ECO:0000313" key="11">
    <source>
        <dbReference type="EMBL" id="AKV03752.1"/>
    </source>
</evidence>
<keyword evidence="2 9" id="KW-0808">Transferase</keyword>
<evidence type="ECO:0000256" key="3">
    <source>
        <dbReference type="ARBA" id="ARBA00022694"/>
    </source>
</evidence>
<dbReference type="Pfam" id="PF01743">
    <property type="entry name" value="PolyA_pol"/>
    <property type="match status" value="1"/>
</dbReference>
<dbReference type="CDD" id="cd05398">
    <property type="entry name" value="NT_ClassII-CCAase"/>
    <property type="match status" value="1"/>
</dbReference>